<protein>
    <submittedName>
        <fullName evidence="1">Uncharacterized protein</fullName>
    </submittedName>
</protein>
<organism evidence="1">
    <name type="scientific">viral metagenome</name>
    <dbReference type="NCBI Taxonomy" id="1070528"/>
    <lineage>
        <taxon>unclassified sequences</taxon>
        <taxon>metagenomes</taxon>
        <taxon>organismal metagenomes</taxon>
    </lineage>
</organism>
<name>A0A6C0K847_9ZZZZ</name>
<proteinExistence type="predicted"/>
<reference evidence="1" key="1">
    <citation type="journal article" date="2020" name="Nature">
        <title>Giant virus diversity and host interactions through global metagenomics.</title>
        <authorList>
            <person name="Schulz F."/>
            <person name="Roux S."/>
            <person name="Paez-Espino D."/>
            <person name="Jungbluth S."/>
            <person name="Walsh D.A."/>
            <person name="Denef V.J."/>
            <person name="McMahon K.D."/>
            <person name="Konstantinidis K.T."/>
            <person name="Eloe-Fadrosh E.A."/>
            <person name="Kyrpides N.C."/>
            <person name="Woyke T."/>
        </authorList>
    </citation>
    <scope>NUCLEOTIDE SEQUENCE</scope>
    <source>
        <strain evidence="1">GVMAG-S-1101178-127</strain>
    </source>
</reference>
<evidence type="ECO:0000313" key="1">
    <source>
        <dbReference type="EMBL" id="QHU13256.1"/>
    </source>
</evidence>
<sequence>MDNSRTKKIVSEFLTGHSYHIPRGCQYFRNTCPFCDIIVREQTDTYLGCLRDMFRPIVERSWNYWDYSAIRIADRVDREQFLEELVWHALTRWVQPNYRDIPTLEEQEILNHPYVLQKIRPNI</sequence>
<dbReference type="AlphaFoldDB" id="A0A6C0K847"/>
<dbReference type="EMBL" id="MN740816">
    <property type="protein sequence ID" value="QHU13256.1"/>
    <property type="molecule type" value="Genomic_DNA"/>
</dbReference>
<accession>A0A6C0K847</accession>